<evidence type="ECO:0000256" key="11">
    <source>
        <dbReference type="ARBA" id="ARBA00023204"/>
    </source>
</evidence>
<evidence type="ECO:0000256" key="7">
    <source>
        <dbReference type="ARBA" id="ARBA00022763"/>
    </source>
</evidence>
<dbReference type="STRING" id="908809.ABG79_02409"/>
<dbReference type="GO" id="GO:0006281">
    <property type="term" value="P:DNA repair"/>
    <property type="evidence" value="ECO:0007669"/>
    <property type="project" value="UniProtKB-KW"/>
</dbReference>
<evidence type="ECO:0000256" key="2">
    <source>
        <dbReference type="ARBA" id="ARBA00006521"/>
    </source>
</evidence>
<accession>A0A0R3JU91</accession>
<keyword evidence="11" id="KW-0234">DNA repair</keyword>
<comment type="similarity">
    <text evidence="2">Belongs to the uracil-DNA glycosylase (UDG) superfamily. Type 4 (UDGa) family.</text>
</comment>
<keyword evidence="5" id="KW-0004">4Fe-4S</keyword>
<evidence type="ECO:0000256" key="3">
    <source>
        <dbReference type="ARBA" id="ARBA00012030"/>
    </source>
</evidence>
<evidence type="ECO:0000256" key="9">
    <source>
        <dbReference type="ARBA" id="ARBA00023004"/>
    </source>
</evidence>
<dbReference type="Gene3D" id="3.40.470.10">
    <property type="entry name" value="Uracil-DNA glycosylase-like domain"/>
    <property type="match status" value="1"/>
</dbReference>
<dbReference type="SUPFAM" id="SSF52141">
    <property type="entry name" value="Uracil-DNA glycosylase-like"/>
    <property type="match status" value="1"/>
</dbReference>
<dbReference type="EMBL" id="LKHP01000030">
    <property type="protein sequence ID" value="KRQ85805.1"/>
    <property type="molecule type" value="Genomic_DNA"/>
</dbReference>
<evidence type="ECO:0000259" key="12">
    <source>
        <dbReference type="SMART" id="SM00986"/>
    </source>
</evidence>
<dbReference type="Pfam" id="PF03167">
    <property type="entry name" value="UDG"/>
    <property type="match status" value="1"/>
</dbReference>
<evidence type="ECO:0000256" key="1">
    <source>
        <dbReference type="ARBA" id="ARBA00001400"/>
    </source>
</evidence>
<dbReference type="AlphaFoldDB" id="A0A0R3JU91"/>
<dbReference type="InterPro" id="IPR051536">
    <property type="entry name" value="UDG_Type-4/5"/>
</dbReference>
<dbReference type="PANTHER" id="PTHR33693">
    <property type="entry name" value="TYPE-5 URACIL-DNA GLYCOSYLASE"/>
    <property type="match status" value="1"/>
</dbReference>
<evidence type="ECO:0000256" key="4">
    <source>
        <dbReference type="ARBA" id="ARBA00019403"/>
    </source>
</evidence>
<dbReference type="NCBIfam" id="TIGR00758">
    <property type="entry name" value="UDG_fam4"/>
    <property type="match status" value="1"/>
</dbReference>
<protein>
    <recommendedName>
        <fullName evidence="4">Type-4 uracil-DNA glycosylase</fullName>
        <ecNumber evidence="3">3.2.2.27</ecNumber>
    </recommendedName>
</protein>
<dbReference type="PATRIC" id="fig|908809.3.peg.2406"/>
<evidence type="ECO:0000256" key="10">
    <source>
        <dbReference type="ARBA" id="ARBA00023014"/>
    </source>
</evidence>
<dbReference type="GO" id="GO:0046872">
    <property type="term" value="F:metal ion binding"/>
    <property type="evidence" value="ECO:0007669"/>
    <property type="project" value="UniProtKB-KW"/>
</dbReference>
<dbReference type="GO" id="GO:0004844">
    <property type="term" value="F:uracil DNA N-glycosylase activity"/>
    <property type="evidence" value="ECO:0007669"/>
    <property type="project" value="UniProtKB-EC"/>
</dbReference>
<dbReference type="GO" id="GO:0051539">
    <property type="term" value="F:4 iron, 4 sulfur cluster binding"/>
    <property type="evidence" value="ECO:0007669"/>
    <property type="project" value="UniProtKB-KW"/>
</dbReference>
<evidence type="ECO:0000313" key="14">
    <source>
        <dbReference type="Proteomes" id="UP000052015"/>
    </source>
</evidence>
<dbReference type="PANTHER" id="PTHR33693:SF1">
    <property type="entry name" value="TYPE-4 URACIL-DNA GLYCOSYLASE"/>
    <property type="match status" value="1"/>
</dbReference>
<comment type="catalytic activity">
    <reaction evidence="1">
        <text>Hydrolyzes single-stranded DNA or mismatched double-stranded DNA and polynucleotides, releasing free uracil.</text>
        <dbReference type="EC" id="3.2.2.27"/>
    </reaction>
</comment>
<keyword evidence="8" id="KW-0378">Hydrolase</keyword>
<evidence type="ECO:0000256" key="8">
    <source>
        <dbReference type="ARBA" id="ARBA00022801"/>
    </source>
</evidence>
<reference evidence="13 14" key="1">
    <citation type="submission" date="2015-09" db="EMBL/GenBank/DDBJ databases">
        <title>Draft genome sequence of a Caloramator mitchellensis, a moderate thermophile from the Great Artesian Basin of Australia.</title>
        <authorList>
            <person name="Patel B.K."/>
        </authorList>
    </citation>
    <scope>NUCLEOTIDE SEQUENCE [LARGE SCALE GENOMIC DNA]</scope>
    <source>
        <strain evidence="13 14">VF08</strain>
    </source>
</reference>
<dbReference type="InterPro" id="IPR036895">
    <property type="entry name" value="Uracil-DNA_glycosylase-like_sf"/>
</dbReference>
<keyword evidence="7" id="KW-0227">DNA damage</keyword>
<dbReference type="SMART" id="SM00987">
    <property type="entry name" value="UreE_C"/>
    <property type="match status" value="1"/>
</dbReference>
<keyword evidence="10" id="KW-0411">Iron-sulfur</keyword>
<comment type="caution">
    <text evidence="13">The sequence shown here is derived from an EMBL/GenBank/DDBJ whole genome shotgun (WGS) entry which is preliminary data.</text>
</comment>
<gene>
    <name evidence="13" type="ORF">ABG79_02409</name>
</gene>
<proteinExistence type="inferred from homology"/>
<feature type="domain" description="Uracil-DNA glycosylase-like" evidence="12">
    <location>
        <begin position="29"/>
        <end position="175"/>
    </location>
</feature>
<dbReference type="CDD" id="cd10030">
    <property type="entry name" value="UDG-F4_TTUDGA_SPO1dp_like"/>
    <property type="match status" value="1"/>
</dbReference>
<keyword evidence="9" id="KW-0408">Iron</keyword>
<evidence type="ECO:0000256" key="5">
    <source>
        <dbReference type="ARBA" id="ARBA00022485"/>
    </source>
</evidence>
<sequence length="183" mass="20861">MEDKLIELNNLVMSCKKCRLGVKRTNVVFGEGNPNSKIMFIGEGPGEEEDRTGRPFVGKAGQLLTKMIEAINLKREDVYIANIVKCRPPNNRVPFDDEADICINYLRKQVAIIKPKIIVCLGATAARHIIDKNIRITKDRGNWVKKGDFLIMPTYHPSALLRDPSKKKEAWEDFKKIRDVKLI</sequence>
<dbReference type="OrthoDB" id="5290748at2"/>
<organism evidence="13 14">
    <name type="scientific">Caloramator mitchellensis</name>
    <dbReference type="NCBI Taxonomy" id="908809"/>
    <lineage>
        <taxon>Bacteria</taxon>
        <taxon>Bacillati</taxon>
        <taxon>Bacillota</taxon>
        <taxon>Clostridia</taxon>
        <taxon>Eubacteriales</taxon>
        <taxon>Clostridiaceae</taxon>
        <taxon>Caloramator</taxon>
    </lineage>
</organism>
<evidence type="ECO:0000313" key="13">
    <source>
        <dbReference type="EMBL" id="KRQ85805.1"/>
    </source>
</evidence>
<evidence type="ECO:0000256" key="6">
    <source>
        <dbReference type="ARBA" id="ARBA00022723"/>
    </source>
</evidence>
<keyword evidence="6" id="KW-0479">Metal-binding</keyword>
<dbReference type="Proteomes" id="UP000052015">
    <property type="component" value="Unassembled WGS sequence"/>
</dbReference>
<dbReference type="InterPro" id="IPR005122">
    <property type="entry name" value="Uracil-DNA_glycosylase-like"/>
</dbReference>
<keyword evidence="14" id="KW-1185">Reference proteome</keyword>
<name>A0A0R3JU91_CALMK</name>
<dbReference type="InterPro" id="IPR005273">
    <property type="entry name" value="Ura-DNA_glyco_family4"/>
</dbReference>
<dbReference type="EC" id="3.2.2.27" evidence="3"/>
<dbReference type="SMART" id="SM00986">
    <property type="entry name" value="UDG"/>
    <property type="match status" value="1"/>
</dbReference>
<dbReference type="RefSeq" id="WP_057979682.1">
    <property type="nucleotide sequence ID" value="NZ_LKHP01000030.1"/>
</dbReference>